<evidence type="ECO:0000313" key="2">
    <source>
        <dbReference type="EMBL" id="GAA4940724.1"/>
    </source>
</evidence>
<evidence type="ECO:0000256" key="1">
    <source>
        <dbReference type="SAM" id="SignalP"/>
    </source>
</evidence>
<accession>A0AAV3U1P7</accession>
<feature type="signal peptide" evidence="1">
    <location>
        <begin position="1"/>
        <end position="18"/>
    </location>
</feature>
<keyword evidence="3" id="KW-1185">Reference proteome</keyword>
<dbReference type="EMBL" id="BAABLX010000011">
    <property type="protein sequence ID" value="GAA4940724.1"/>
    <property type="molecule type" value="Genomic_DNA"/>
</dbReference>
<dbReference type="Proteomes" id="UP001409585">
    <property type="component" value="Unassembled WGS sequence"/>
</dbReference>
<organism evidence="2 3">
    <name type="scientific">Halioxenophilus aromaticivorans</name>
    <dbReference type="NCBI Taxonomy" id="1306992"/>
    <lineage>
        <taxon>Bacteria</taxon>
        <taxon>Pseudomonadati</taxon>
        <taxon>Pseudomonadota</taxon>
        <taxon>Gammaproteobacteria</taxon>
        <taxon>Alteromonadales</taxon>
        <taxon>Alteromonadaceae</taxon>
        <taxon>Halioxenophilus</taxon>
    </lineage>
</organism>
<dbReference type="AlphaFoldDB" id="A0AAV3U1P7"/>
<reference evidence="3" key="1">
    <citation type="journal article" date="2019" name="Int. J. Syst. Evol. Microbiol.">
        <title>The Global Catalogue of Microorganisms (GCM) 10K type strain sequencing project: providing services to taxonomists for standard genome sequencing and annotation.</title>
        <authorList>
            <consortium name="The Broad Institute Genomics Platform"/>
            <consortium name="The Broad Institute Genome Sequencing Center for Infectious Disease"/>
            <person name="Wu L."/>
            <person name="Ma J."/>
        </authorList>
    </citation>
    <scope>NUCLEOTIDE SEQUENCE [LARGE SCALE GENOMIC DNA]</scope>
    <source>
        <strain evidence="3">JCM 19134</strain>
    </source>
</reference>
<feature type="chain" id="PRO_5043752534" description="Lipoprotein" evidence="1">
    <location>
        <begin position="19"/>
        <end position="229"/>
    </location>
</feature>
<gene>
    <name evidence="2" type="ORF">GCM10025791_18840</name>
</gene>
<dbReference type="RefSeq" id="WP_345420678.1">
    <property type="nucleotide sequence ID" value="NZ_AP031496.1"/>
</dbReference>
<sequence>MRKLFFILLVASLLPSCATTNAPLNFNEGDRVVVVNNLDDTFMVQWAGLTVFDSAKDNIELGYSRSQAVTEYVKSKSNSNVYFDVKDVPQDGKPVHYLHIKNSQECAGMYCSYYLPGSGIFGNNFNRWAMSTLVFTLTDQPTRVAEESRYYFKIARVKTSITKKKVKKKAEPTVFKDLMQCIDDKVLDLAMYYVNQSMPLFHSVAVPEGKQSIKKNEVSVNESECRDKL</sequence>
<evidence type="ECO:0000313" key="3">
    <source>
        <dbReference type="Proteomes" id="UP001409585"/>
    </source>
</evidence>
<keyword evidence="1" id="KW-0732">Signal</keyword>
<name>A0AAV3U1P7_9ALTE</name>
<comment type="caution">
    <text evidence="2">The sequence shown here is derived from an EMBL/GenBank/DDBJ whole genome shotgun (WGS) entry which is preliminary data.</text>
</comment>
<proteinExistence type="predicted"/>
<protein>
    <recommendedName>
        <fullName evidence="4">Lipoprotein</fullName>
    </recommendedName>
</protein>
<evidence type="ECO:0008006" key="4">
    <source>
        <dbReference type="Google" id="ProtNLM"/>
    </source>
</evidence>